<organism evidence="2 3">
    <name type="scientific">Channa striata</name>
    <name type="common">Snakehead murrel</name>
    <name type="synonym">Ophicephalus striatus</name>
    <dbReference type="NCBI Taxonomy" id="64152"/>
    <lineage>
        <taxon>Eukaryota</taxon>
        <taxon>Metazoa</taxon>
        <taxon>Chordata</taxon>
        <taxon>Craniata</taxon>
        <taxon>Vertebrata</taxon>
        <taxon>Euteleostomi</taxon>
        <taxon>Actinopterygii</taxon>
        <taxon>Neopterygii</taxon>
        <taxon>Teleostei</taxon>
        <taxon>Neoteleostei</taxon>
        <taxon>Acanthomorphata</taxon>
        <taxon>Anabantaria</taxon>
        <taxon>Anabantiformes</taxon>
        <taxon>Channoidei</taxon>
        <taxon>Channidae</taxon>
        <taxon>Channa</taxon>
    </lineage>
</organism>
<sequence length="173" mass="19413">MTVLCASCSAWMLPLLLLLHLLVSLSHSSSIPTVPPLHEFNILVDNLGKIVENCSENCSLGHSTSQRCQCLNISVSQEECSFPNYFINGLNSLRTSTDTEHQNTIQYLNYYLKDMRGLFKKSVGFCSSPVNTNVLVSPKCLHKKLQFLKEQMNSDPYIPAKNDLPTMNCELVQ</sequence>
<evidence type="ECO:0000313" key="2">
    <source>
        <dbReference type="EMBL" id="KAK2849562.1"/>
    </source>
</evidence>
<name>A0AA88N184_CHASR</name>
<keyword evidence="1" id="KW-0732">Signal</keyword>
<evidence type="ECO:0000256" key="1">
    <source>
        <dbReference type="SAM" id="SignalP"/>
    </source>
</evidence>
<keyword evidence="3" id="KW-1185">Reference proteome</keyword>
<dbReference type="Proteomes" id="UP001187415">
    <property type="component" value="Unassembled WGS sequence"/>
</dbReference>
<gene>
    <name evidence="2" type="ORF">Q5P01_009396</name>
</gene>
<dbReference type="EMBL" id="JAUPFM010000006">
    <property type="protein sequence ID" value="KAK2849562.1"/>
    <property type="molecule type" value="Genomic_DNA"/>
</dbReference>
<proteinExistence type="predicted"/>
<feature type="chain" id="PRO_5041695678" description="Interleukin-9" evidence="1">
    <location>
        <begin position="29"/>
        <end position="173"/>
    </location>
</feature>
<protein>
    <recommendedName>
        <fullName evidence="4">Interleukin-9</fullName>
    </recommendedName>
</protein>
<evidence type="ECO:0000313" key="3">
    <source>
        <dbReference type="Proteomes" id="UP001187415"/>
    </source>
</evidence>
<evidence type="ECO:0008006" key="4">
    <source>
        <dbReference type="Google" id="ProtNLM"/>
    </source>
</evidence>
<accession>A0AA88N184</accession>
<reference evidence="2" key="1">
    <citation type="submission" date="2023-07" db="EMBL/GenBank/DDBJ databases">
        <title>Chromosome-level Genome Assembly of Striped Snakehead (Channa striata).</title>
        <authorList>
            <person name="Liu H."/>
        </authorList>
    </citation>
    <scope>NUCLEOTIDE SEQUENCE</scope>
    <source>
        <strain evidence="2">Gz</strain>
        <tissue evidence="2">Muscle</tissue>
    </source>
</reference>
<comment type="caution">
    <text evidence="2">The sequence shown here is derived from an EMBL/GenBank/DDBJ whole genome shotgun (WGS) entry which is preliminary data.</text>
</comment>
<dbReference type="AlphaFoldDB" id="A0AA88N184"/>
<feature type="signal peptide" evidence="1">
    <location>
        <begin position="1"/>
        <end position="28"/>
    </location>
</feature>